<reference evidence="1 2" key="2">
    <citation type="journal article" date="2022" name="Mol. Ecol. Resour.">
        <title>The genomes of chicory, endive, great burdock and yacon provide insights into Asteraceae paleo-polyploidization history and plant inulin production.</title>
        <authorList>
            <person name="Fan W."/>
            <person name="Wang S."/>
            <person name="Wang H."/>
            <person name="Wang A."/>
            <person name="Jiang F."/>
            <person name="Liu H."/>
            <person name="Zhao H."/>
            <person name="Xu D."/>
            <person name="Zhang Y."/>
        </authorList>
    </citation>
    <scope>NUCLEOTIDE SEQUENCE [LARGE SCALE GENOMIC DNA]</scope>
    <source>
        <strain evidence="2">cv. Yunnan</strain>
        <tissue evidence="1">Leaves</tissue>
    </source>
</reference>
<protein>
    <submittedName>
        <fullName evidence="1">Uncharacterized protein</fullName>
    </submittedName>
</protein>
<organism evidence="1 2">
    <name type="scientific">Smallanthus sonchifolius</name>
    <dbReference type="NCBI Taxonomy" id="185202"/>
    <lineage>
        <taxon>Eukaryota</taxon>
        <taxon>Viridiplantae</taxon>
        <taxon>Streptophyta</taxon>
        <taxon>Embryophyta</taxon>
        <taxon>Tracheophyta</taxon>
        <taxon>Spermatophyta</taxon>
        <taxon>Magnoliopsida</taxon>
        <taxon>eudicotyledons</taxon>
        <taxon>Gunneridae</taxon>
        <taxon>Pentapetalae</taxon>
        <taxon>asterids</taxon>
        <taxon>campanulids</taxon>
        <taxon>Asterales</taxon>
        <taxon>Asteraceae</taxon>
        <taxon>Asteroideae</taxon>
        <taxon>Heliantheae alliance</taxon>
        <taxon>Millerieae</taxon>
        <taxon>Smallanthus</taxon>
    </lineage>
</organism>
<evidence type="ECO:0000313" key="1">
    <source>
        <dbReference type="EMBL" id="KAI3730391.1"/>
    </source>
</evidence>
<name>A0ACB9C7Z2_9ASTR</name>
<gene>
    <name evidence="1" type="ORF">L1987_61561</name>
</gene>
<comment type="caution">
    <text evidence="1">The sequence shown here is derived from an EMBL/GenBank/DDBJ whole genome shotgun (WGS) entry which is preliminary data.</text>
</comment>
<accession>A0ACB9C7Z2</accession>
<dbReference type="Proteomes" id="UP001056120">
    <property type="component" value="Linkage Group LG21"/>
</dbReference>
<dbReference type="EMBL" id="CM042038">
    <property type="protein sequence ID" value="KAI3730391.1"/>
    <property type="molecule type" value="Genomic_DNA"/>
</dbReference>
<keyword evidence="2" id="KW-1185">Reference proteome</keyword>
<sequence length="1393" mass="155756">MFKTCYSATATANLSTAWVSSDYYRDDLSGFILFRETNVVQFTCGFYCDRFCGVTYSYSNYIFAIFISATNRGSNREVVWSANRDHPVGMNAILNFTAAGELFLQDVNGSVVWTTNTAGKAVAGMNLTDTGNLVLFDNQNSVVWQSFDHPSDSLLPGQKLFTGQKLKSSVSSSNSSEGMYSLQVMDKGLFAYVESNPPQAYYSWLDLTNKGRRDMRFLNGSLSLFIDSSKPSDTVSVIYISQASSAQYMKLMPDGHLKAFGWQSDFGKWTVVADLLTYINVEECGYPLVCGRNSICSINKQCDCPGIDYFMPVDDRQPELGCSEITPLTCSSTKDQYFITLDNVKYFTVIADMDGVNMETCKQACLHNCSCKAAFFQYSSNASSGKCFLPSEIFTMKTVVPRYFNALAFIKVQNVTSNSQFAIVVGSTIGSFVLLLVVVIGFIMYVVHKRKRDAEMEEEHLDPIPGMPNRFSYKELKTATENFSKKLGEGGFGLVFEGSLKDGSKIAVKCFEGLSHIKKSFMAEKCWEHGTLLDMVDLNSEYLHINSTEVVELMKMASWCLQTDYTRRPSMSSVVKVLQGGMNIESNLDYNFTDTSLQINNIQEKGLTPLLASVLSGPRQHMADQYLSAYRLKDQHMVLKREQPVTVLKHGIHVEEAQLQGHQKVGDVAIEMVCVSWLQFATNARDAIVGAEKEEESGEGSSVLIISVMRISSSFFAFILIPMLSCYSSTAQSYSYSTANLSTTWTTNYSDVQPMLLRETKVAHFACGFICEDNCTSYIFAIFISPTTEFPGPSKVVWLANRGYPVGDSAILNLTAAGELVLRDEDESVAWTTNTAGKSVAGMNLTDTGNLVLFDGQNSVVWQSFDHPTDCLLPGQNLFQDQQLKSSVSLTNSSEGMYFLQVLDKGLVAYVESIPPQAYFSRFFDISGNDTHRGRRYIRFLNGLSFFIHSSEPSDPDVVIYIPEASSAQYMKLMPDGHLQVFQWQSDSVEWRMVTDLTVGFVQICSYPLVCGRNAICSTDEQCICPMNKKHFRPVNDRQPELGCSEITPLTCNSTQDQDFITLENVKYFTSTVGREGVNMETCKKECLNDCSCKAAFFQYHSNTSNGECFLISELFTMKTADPSSHALAFIKVQNVRSPPLSHQVATVVGTTAGSFVLLLVVTIGFIMYLVHKRKRDAEIEEEFLDQVLGMPNRISYEELKIATWNFSKKLGEGGYGSVFEGKLRDGTKIAVKCLEGLAHAKKSFLAEVQSIGSIHHVNLVRLRGFCAWKSQRFLVYDFMSNGSHPEESWHLLIVFQKCWEQGTFFDMVDRHSEYMQTHGSEVVEMMKVASWCLQRNFKRRPSMSSVVKVLEGGMNVEPNLDYNFTDLKVQETAVGEERDFTLLSSSLLSGPR</sequence>
<proteinExistence type="predicted"/>
<reference evidence="2" key="1">
    <citation type="journal article" date="2022" name="Mol. Ecol. Resour.">
        <title>The genomes of chicory, endive, great burdock and yacon provide insights into Asteraceae palaeo-polyploidization history and plant inulin production.</title>
        <authorList>
            <person name="Fan W."/>
            <person name="Wang S."/>
            <person name="Wang H."/>
            <person name="Wang A."/>
            <person name="Jiang F."/>
            <person name="Liu H."/>
            <person name="Zhao H."/>
            <person name="Xu D."/>
            <person name="Zhang Y."/>
        </authorList>
    </citation>
    <scope>NUCLEOTIDE SEQUENCE [LARGE SCALE GENOMIC DNA]</scope>
    <source>
        <strain evidence="2">cv. Yunnan</strain>
    </source>
</reference>
<evidence type="ECO:0000313" key="2">
    <source>
        <dbReference type="Proteomes" id="UP001056120"/>
    </source>
</evidence>